<accession>A0A1L6TFH9</accession>
<dbReference type="Gene3D" id="3.30.70.1450">
    <property type="entry name" value="Regulator of K+ conductance, C-terminal domain"/>
    <property type="match status" value="2"/>
</dbReference>
<keyword evidence="5" id="KW-0520">NAD</keyword>
<evidence type="ECO:0000256" key="6">
    <source>
        <dbReference type="ARBA" id="ARBA00023065"/>
    </source>
</evidence>
<feature type="domain" description="RCK N-terminal" evidence="7">
    <location>
        <begin position="233"/>
        <end position="349"/>
    </location>
</feature>
<dbReference type="NCBIfam" id="NF007032">
    <property type="entry name" value="PRK09496.1-4"/>
    <property type="match status" value="1"/>
</dbReference>
<dbReference type="OrthoDB" id="9775180at2"/>
<dbReference type="InterPro" id="IPR036721">
    <property type="entry name" value="RCK_C_sf"/>
</dbReference>
<dbReference type="PRINTS" id="PR00335">
    <property type="entry name" value="KUPTAKETRKA"/>
</dbReference>
<dbReference type="PROSITE" id="PS51202">
    <property type="entry name" value="RCK_C"/>
    <property type="match status" value="2"/>
</dbReference>
<evidence type="ECO:0000259" key="8">
    <source>
        <dbReference type="PROSITE" id="PS51202"/>
    </source>
</evidence>
<dbReference type="EMBL" id="CP012508">
    <property type="protein sequence ID" value="ALB24273.1"/>
    <property type="molecule type" value="Genomic_DNA"/>
</dbReference>
<organism evidence="9 10">
    <name type="scientific">Piscirickettsia salmonis</name>
    <dbReference type="NCBI Taxonomy" id="1238"/>
    <lineage>
        <taxon>Bacteria</taxon>
        <taxon>Pseudomonadati</taxon>
        <taxon>Pseudomonadota</taxon>
        <taxon>Gammaproteobacteria</taxon>
        <taxon>Thiotrichales</taxon>
        <taxon>Piscirickettsiaceae</taxon>
        <taxon>Piscirickettsia</taxon>
    </lineage>
</organism>
<dbReference type="SUPFAM" id="SSF51735">
    <property type="entry name" value="NAD(P)-binding Rossmann-fold domains"/>
    <property type="match status" value="2"/>
</dbReference>
<evidence type="ECO:0000256" key="2">
    <source>
        <dbReference type="ARBA" id="ARBA00022448"/>
    </source>
</evidence>
<keyword evidence="3" id="KW-0633">Potassium transport</keyword>
<proteinExistence type="predicted"/>
<dbReference type="Pfam" id="PF02080">
    <property type="entry name" value="TrkA_C"/>
    <property type="match status" value="2"/>
</dbReference>
<dbReference type="Gene3D" id="3.40.50.720">
    <property type="entry name" value="NAD(P)-binding Rossmann-like Domain"/>
    <property type="match status" value="2"/>
</dbReference>
<protein>
    <recommendedName>
        <fullName evidence="1">Trk system potassium uptake protein TrkA</fullName>
    </recommendedName>
</protein>
<dbReference type="SUPFAM" id="SSF116726">
    <property type="entry name" value="TrkA C-terminal domain-like"/>
    <property type="match status" value="2"/>
</dbReference>
<sequence>MKITILGAGQVGSTIAAQLSQEDDNEITIVDANSENLEALQEKLDIRTVTGLASYPHVLAQAGVEEADMLVAVTSSDEVNMIACQIAHSLFNTPMKIARIRSQSYTKHGNELFLNKVIPIDVIISPEQVITRQICRLIRYPGALQVLNFAGTKVRLVAIKVDRNSILAGHPASFLSNIDKHIDAKVVAIFRDNQGIIPGANTTLLPGDEIFFISANDDIKTLMSKIYEDRPRFNSIMIAGGGNIGTYVAKRLEADYDIKLIEIDPKHSERACHTLDRTIILLGDATDSDLLNQENIENIDIFCSLTNDDENNIMSAMQAKRLGAKYAISLINRPAYVDLVEGGDIDIAISPQHATIGALLAHIRRGDVEKVHSLRKGAAEAIEAVAHGSAETSKVVGRKVSELKLPEGAVVGAVVREDQVYIHCEDVMIQENDHVVLFMTNKRKIRDIESLFQVSSGFL</sequence>
<dbReference type="InterPro" id="IPR006037">
    <property type="entry name" value="RCK_C"/>
</dbReference>
<dbReference type="InterPro" id="IPR006036">
    <property type="entry name" value="K_uptake_TrkA"/>
</dbReference>
<dbReference type="NCBIfam" id="NF007030">
    <property type="entry name" value="PRK09496.1-1"/>
    <property type="match status" value="1"/>
</dbReference>
<dbReference type="PANTHER" id="PTHR43833:SF5">
    <property type="entry name" value="TRK SYSTEM POTASSIUM UPTAKE PROTEIN TRKA"/>
    <property type="match status" value="1"/>
</dbReference>
<dbReference type="FunFam" id="3.40.50.720:FF:000042">
    <property type="entry name" value="Trk system potassium transporter TrkA"/>
    <property type="match status" value="1"/>
</dbReference>
<dbReference type="GO" id="GO:0015079">
    <property type="term" value="F:potassium ion transmembrane transporter activity"/>
    <property type="evidence" value="ECO:0007669"/>
    <property type="project" value="InterPro"/>
</dbReference>
<keyword evidence="2" id="KW-0813">Transport</keyword>
<feature type="domain" description="RCK C-terminal" evidence="8">
    <location>
        <begin position="144"/>
        <end position="228"/>
    </location>
</feature>
<evidence type="ECO:0000256" key="5">
    <source>
        <dbReference type="ARBA" id="ARBA00023027"/>
    </source>
</evidence>
<dbReference type="NCBIfam" id="NF007039">
    <property type="entry name" value="PRK09496.3-2"/>
    <property type="match status" value="1"/>
</dbReference>
<gene>
    <name evidence="9" type="primary">trkA</name>
    <name evidence="9" type="ORF">KU39_3100</name>
</gene>
<dbReference type="InterPro" id="IPR003148">
    <property type="entry name" value="RCK_N"/>
</dbReference>
<dbReference type="NCBIfam" id="NF007031">
    <property type="entry name" value="PRK09496.1-2"/>
    <property type="match status" value="1"/>
</dbReference>
<dbReference type="AlphaFoldDB" id="A0A1L6TFH9"/>
<dbReference type="InterPro" id="IPR036291">
    <property type="entry name" value="NAD(P)-bd_dom_sf"/>
</dbReference>
<name>A0A1L6TFH9_PISSA</name>
<dbReference type="Proteomes" id="UP000029558">
    <property type="component" value="Chromosome"/>
</dbReference>
<dbReference type="PROSITE" id="PS51201">
    <property type="entry name" value="RCK_N"/>
    <property type="match status" value="2"/>
</dbReference>
<evidence type="ECO:0000256" key="4">
    <source>
        <dbReference type="ARBA" id="ARBA00022958"/>
    </source>
</evidence>
<evidence type="ECO:0000256" key="3">
    <source>
        <dbReference type="ARBA" id="ARBA00022538"/>
    </source>
</evidence>
<dbReference type="Pfam" id="PF02254">
    <property type="entry name" value="TrkA_N"/>
    <property type="match status" value="2"/>
</dbReference>
<evidence type="ECO:0000256" key="1">
    <source>
        <dbReference type="ARBA" id="ARBA00017378"/>
    </source>
</evidence>
<keyword evidence="4" id="KW-0630">Potassium</keyword>
<evidence type="ECO:0000259" key="7">
    <source>
        <dbReference type="PROSITE" id="PS51201"/>
    </source>
</evidence>
<dbReference type="GO" id="GO:0005886">
    <property type="term" value="C:plasma membrane"/>
    <property type="evidence" value="ECO:0007669"/>
    <property type="project" value="InterPro"/>
</dbReference>
<evidence type="ECO:0000313" key="10">
    <source>
        <dbReference type="Proteomes" id="UP000029558"/>
    </source>
</evidence>
<reference evidence="9 10" key="1">
    <citation type="journal article" date="2014" name="Genome Announc.">
        <title>Comparative Genome Analysis of Two Isolates of the Fish Pathogen Piscirickettsia salmonis from Different Hosts Reveals Major Differences in Virulence-Associated Secretion Systems.</title>
        <authorList>
            <person name="Bohle H."/>
            <person name="Henriquez P."/>
            <person name="Grothusen H."/>
            <person name="Navas E."/>
            <person name="Sandoval A."/>
            <person name="Bustamante F."/>
            <person name="Bustos P."/>
            <person name="Mancilla M."/>
        </authorList>
    </citation>
    <scope>NUCLEOTIDE SEQUENCE [LARGE SCALE GENOMIC DNA]</scope>
    <source>
        <strain evidence="10">B1-32597</strain>
    </source>
</reference>
<dbReference type="PANTHER" id="PTHR43833">
    <property type="entry name" value="POTASSIUM CHANNEL PROTEIN 2-RELATED-RELATED"/>
    <property type="match status" value="1"/>
</dbReference>
<dbReference type="InterPro" id="IPR050721">
    <property type="entry name" value="Trk_Ktr_HKT_K-transport"/>
</dbReference>
<evidence type="ECO:0000313" key="9">
    <source>
        <dbReference type="EMBL" id="ALB24273.1"/>
    </source>
</evidence>
<feature type="domain" description="RCK N-terminal" evidence="7">
    <location>
        <begin position="1"/>
        <end position="124"/>
    </location>
</feature>
<dbReference type="RefSeq" id="WP_017378410.1">
    <property type="nucleotide sequence ID" value="NZ_CP012508.1"/>
</dbReference>
<keyword evidence="6" id="KW-0406">Ion transport</keyword>
<feature type="domain" description="RCK C-terminal" evidence="8">
    <location>
        <begin position="369"/>
        <end position="454"/>
    </location>
</feature>